<dbReference type="EMBL" id="CAQQ02133042">
    <property type="status" value="NOT_ANNOTATED_CDS"/>
    <property type="molecule type" value="Genomic_DNA"/>
</dbReference>
<keyword evidence="2" id="KW-1185">Reference proteome</keyword>
<dbReference type="Proteomes" id="UP000015102">
    <property type="component" value="Unassembled WGS sequence"/>
</dbReference>
<evidence type="ECO:0008006" key="3">
    <source>
        <dbReference type="Google" id="ProtNLM"/>
    </source>
</evidence>
<dbReference type="OMA" id="IECNISN"/>
<proteinExistence type="predicted"/>
<reference evidence="1" key="2">
    <citation type="submission" date="2015-06" db="UniProtKB">
        <authorList>
            <consortium name="EnsemblMetazoa"/>
        </authorList>
    </citation>
    <scope>IDENTIFICATION</scope>
</reference>
<reference evidence="2" key="1">
    <citation type="submission" date="2013-02" db="EMBL/GenBank/DDBJ databases">
        <authorList>
            <person name="Hughes D."/>
        </authorList>
    </citation>
    <scope>NUCLEOTIDE SEQUENCE</scope>
    <source>
        <strain>Durham</strain>
        <strain evidence="2">NC isolate 2 -- Noor lab</strain>
    </source>
</reference>
<protein>
    <recommendedName>
        <fullName evidence="3">Transposable element P transposase</fullName>
    </recommendedName>
</protein>
<evidence type="ECO:0000313" key="1">
    <source>
        <dbReference type="EnsemblMetazoa" id="MESCA002664-PA"/>
    </source>
</evidence>
<dbReference type="EMBL" id="CAQQ02133041">
    <property type="status" value="NOT_ANNOTATED_CDS"/>
    <property type="molecule type" value="Genomic_DNA"/>
</dbReference>
<accession>T1GGY3</accession>
<dbReference type="AlphaFoldDB" id="T1GGY3"/>
<dbReference type="EnsemblMetazoa" id="MESCA002664-RA">
    <property type="protein sequence ID" value="MESCA002664-PA"/>
    <property type="gene ID" value="MESCA002664"/>
</dbReference>
<dbReference type="EMBL" id="CAQQ02133043">
    <property type="status" value="NOT_ANNOTATED_CDS"/>
    <property type="molecule type" value="Genomic_DNA"/>
</dbReference>
<dbReference type="HOGENOM" id="CLU_1818009_0_0_1"/>
<evidence type="ECO:0000313" key="2">
    <source>
        <dbReference type="Proteomes" id="UP000015102"/>
    </source>
</evidence>
<organism evidence="1 2">
    <name type="scientific">Megaselia scalaris</name>
    <name type="common">Humpbacked fly</name>
    <name type="synonym">Phora scalaris</name>
    <dbReference type="NCBI Taxonomy" id="36166"/>
    <lineage>
        <taxon>Eukaryota</taxon>
        <taxon>Metazoa</taxon>
        <taxon>Ecdysozoa</taxon>
        <taxon>Arthropoda</taxon>
        <taxon>Hexapoda</taxon>
        <taxon>Insecta</taxon>
        <taxon>Pterygota</taxon>
        <taxon>Neoptera</taxon>
        <taxon>Endopterygota</taxon>
        <taxon>Diptera</taxon>
        <taxon>Brachycera</taxon>
        <taxon>Muscomorpha</taxon>
        <taxon>Platypezoidea</taxon>
        <taxon>Phoridae</taxon>
        <taxon>Megaseliini</taxon>
        <taxon>Megaselia</taxon>
    </lineage>
</organism>
<sequence length="142" mass="16540">MGCRFSTDVIENLFSIIRASNRKPDALQFKQILRLEMISRINLDKYCVYTNSQAENLVHNIENFVRETEDETNKDTDIIFNVDNLPILELYTTNSLYYASGYLIKSIMKRNKKCCPNNCIECNISNVPKLKCIEYSSSIENY</sequence>
<name>T1GGY3_MEGSC</name>